<feature type="binding site" evidence="9">
    <location>
        <position position="85"/>
    </location>
    <ligand>
        <name>Mg(2+)</name>
        <dbReference type="ChEBI" id="CHEBI:18420"/>
        <label>2</label>
    </ligand>
</feature>
<evidence type="ECO:0000256" key="1">
    <source>
        <dbReference type="ARBA" id="ARBA00001625"/>
    </source>
</evidence>
<keyword evidence="7 9" id="KW-0460">Magnesium</keyword>
<dbReference type="InterPro" id="IPR000760">
    <property type="entry name" value="Inositol_monophosphatase-like"/>
</dbReference>
<name>A0A2N3Q0R7_9PROT</name>
<evidence type="ECO:0000256" key="4">
    <source>
        <dbReference type="ARBA" id="ARBA00022519"/>
    </source>
</evidence>
<dbReference type="GO" id="GO:0008441">
    <property type="term" value="F:3'(2'),5'-bisphosphate nucleotidase activity"/>
    <property type="evidence" value="ECO:0007669"/>
    <property type="project" value="UniProtKB-UniRule"/>
</dbReference>
<dbReference type="PANTHER" id="PTHR43028:SF5">
    <property type="entry name" value="3'(2'),5'-BISPHOSPHATE NUCLEOTIDASE 1"/>
    <property type="match status" value="1"/>
</dbReference>
<feature type="binding site" evidence="10">
    <location>
        <position position="82"/>
    </location>
    <ligand>
        <name>Mg(2+)</name>
        <dbReference type="ChEBI" id="CHEBI:18420"/>
        <label>1</label>
        <note>catalytic</note>
    </ligand>
</feature>
<dbReference type="InterPro" id="IPR020550">
    <property type="entry name" value="Inositol_monophosphatase_CS"/>
</dbReference>
<dbReference type="SUPFAM" id="SSF56655">
    <property type="entry name" value="Carbohydrate phosphatase"/>
    <property type="match status" value="1"/>
</dbReference>
<feature type="binding site" evidence="9">
    <location>
        <position position="208"/>
    </location>
    <ligand>
        <name>substrate</name>
    </ligand>
</feature>
<comment type="cofactor">
    <cofactor evidence="9 10">
        <name>Mg(2+)</name>
        <dbReference type="ChEBI" id="CHEBI:18420"/>
    </cofactor>
</comment>
<feature type="binding site" evidence="9">
    <location>
        <position position="82"/>
    </location>
    <ligand>
        <name>Mg(2+)</name>
        <dbReference type="ChEBI" id="CHEBI:18420"/>
        <label>2</label>
    </ligand>
</feature>
<dbReference type="GO" id="GO:0046854">
    <property type="term" value="P:phosphatidylinositol phosphate biosynthetic process"/>
    <property type="evidence" value="ECO:0007669"/>
    <property type="project" value="InterPro"/>
</dbReference>
<sequence>MLPTIKSLAREAGKAILDVYGSDFAVTRKDDASPVTEADLRAEAIILAGLRQIAPDIPIVSEEAMSAGAQVDVSGGRFWLVDPLDGTKEFVNRNGEFTVNIGLIWDGAPRLGVLYAPVLDRMFAAVPDEASVEEKGAAPRPIHCRIPPERGLTVLSSRSHRNPEQFESFIRPFSVSEIRNSGSSLKFALIAAGEADLYPRFGPTMEWDIAAGHAILAAAGGCLSQPDGSALVYGKPGFTNPPFVAWGTERPALR</sequence>
<dbReference type="NCBIfam" id="TIGR01331">
    <property type="entry name" value="bisphos_cysQ"/>
    <property type="match status" value="1"/>
</dbReference>
<keyword evidence="4 9" id="KW-0997">Cell inner membrane</keyword>
<evidence type="ECO:0000256" key="10">
    <source>
        <dbReference type="PIRSR" id="PIRSR600760-2"/>
    </source>
</evidence>
<keyword evidence="5 9" id="KW-0479">Metal-binding</keyword>
<dbReference type="InterPro" id="IPR006240">
    <property type="entry name" value="CysQ"/>
</dbReference>
<dbReference type="GO" id="GO:0000287">
    <property type="term" value="F:magnesium ion binding"/>
    <property type="evidence" value="ECO:0007669"/>
    <property type="project" value="UniProtKB-UniRule"/>
</dbReference>
<feature type="binding site" evidence="10">
    <location>
        <position position="62"/>
    </location>
    <ligand>
        <name>Mg(2+)</name>
        <dbReference type="ChEBI" id="CHEBI:18420"/>
        <label>1</label>
        <note>catalytic</note>
    </ligand>
</feature>
<dbReference type="PROSITE" id="PS00630">
    <property type="entry name" value="IMP_2"/>
    <property type="match status" value="1"/>
</dbReference>
<dbReference type="GO" id="GO:0050427">
    <property type="term" value="P:3'-phosphoadenosine 5'-phosphosulfate metabolic process"/>
    <property type="evidence" value="ECO:0007669"/>
    <property type="project" value="TreeGrafter"/>
</dbReference>
<evidence type="ECO:0000313" key="12">
    <source>
        <dbReference type="Proteomes" id="UP000233293"/>
    </source>
</evidence>
<reference evidence="12" key="1">
    <citation type="submission" date="2017-12" db="EMBL/GenBank/DDBJ databases">
        <title>Draft genome sequence of Telmatospirillum siberiense 26-4b1T, an acidotolerant peatland alphaproteobacterium potentially involved in sulfur cycling.</title>
        <authorList>
            <person name="Hausmann B."/>
            <person name="Pjevac P."/>
            <person name="Schreck K."/>
            <person name="Herbold C.W."/>
            <person name="Daims H."/>
            <person name="Wagner M."/>
            <person name="Pester M."/>
            <person name="Loy A."/>
        </authorList>
    </citation>
    <scope>NUCLEOTIDE SEQUENCE [LARGE SCALE GENOMIC DNA]</scope>
    <source>
        <strain evidence="12">26-4b1</strain>
    </source>
</reference>
<comment type="similarity">
    <text evidence="2 9">Belongs to the inositol monophosphatase superfamily. CysQ family.</text>
</comment>
<dbReference type="PROSITE" id="PS00629">
    <property type="entry name" value="IMP_1"/>
    <property type="match status" value="1"/>
</dbReference>
<dbReference type="GO" id="GO:0005886">
    <property type="term" value="C:plasma membrane"/>
    <property type="evidence" value="ECO:0007669"/>
    <property type="project" value="UniProtKB-SubCell"/>
</dbReference>
<evidence type="ECO:0000256" key="2">
    <source>
        <dbReference type="ARBA" id="ARBA00005289"/>
    </source>
</evidence>
<feature type="binding site" evidence="9">
    <location>
        <position position="82"/>
    </location>
    <ligand>
        <name>Mg(2+)</name>
        <dbReference type="ChEBI" id="CHEBI:18420"/>
        <label>1</label>
    </ligand>
</feature>
<dbReference type="AlphaFoldDB" id="A0A2N3Q0R7"/>
<feature type="binding site" evidence="10">
    <location>
        <position position="208"/>
    </location>
    <ligand>
        <name>Mg(2+)</name>
        <dbReference type="ChEBI" id="CHEBI:18420"/>
        <label>1</label>
        <note>catalytic</note>
    </ligand>
</feature>
<protein>
    <recommendedName>
        <fullName evidence="9">3'(2'),5'-bisphosphate nucleotidase CysQ</fullName>
        <ecNumber evidence="9">3.1.3.7</ecNumber>
    </recommendedName>
    <alternativeName>
        <fullName evidence="9">3'(2'),5-bisphosphonucleoside 3'(2')-phosphohydrolase</fullName>
    </alternativeName>
    <alternativeName>
        <fullName evidence="9">3'-phosphoadenosine 5'-phosphate phosphatase</fullName>
        <shortName evidence="9">PAP phosphatase</shortName>
    </alternativeName>
</protein>
<dbReference type="OrthoDB" id="9785695at2"/>
<evidence type="ECO:0000256" key="3">
    <source>
        <dbReference type="ARBA" id="ARBA00022475"/>
    </source>
</evidence>
<keyword evidence="6 9" id="KW-0378">Hydrolase</keyword>
<dbReference type="Proteomes" id="UP000233293">
    <property type="component" value="Unassembled WGS sequence"/>
</dbReference>
<feature type="binding site" evidence="10">
    <location>
        <position position="85"/>
    </location>
    <ligand>
        <name>Mg(2+)</name>
        <dbReference type="ChEBI" id="CHEBI:18420"/>
        <label>1</label>
        <note>catalytic</note>
    </ligand>
</feature>
<evidence type="ECO:0000256" key="5">
    <source>
        <dbReference type="ARBA" id="ARBA00022723"/>
    </source>
</evidence>
<dbReference type="InterPro" id="IPR020583">
    <property type="entry name" value="Inositol_monoP_metal-BS"/>
</dbReference>
<keyword evidence="12" id="KW-1185">Reference proteome</keyword>
<evidence type="ECO:0000313" key="11">
    <source>
        <dbReference type="EMBL" id="PKU26259.1"/>
    </source>
</evidence>
<feature type="binding site" evidence="9">
    <location>
        <begin position="84"/>
        <end position="87"/>
    </location>
    <ligand>
        <name>substrate</name>
    </ligand>
</feature>
<evidence type="ECO:0000256" key="7">
    <source>
        <dbReference type="ARBA" id="ARBA00022842"/>
    </source>
</evidence>
<dbReference type="InterPro" id="IPR050725">
    <property type="entry name" value="CysQ/Inositol_MonoPase"/>
</dbReference>
<dbReference type="EC" id="3.1.3.7" evidence="9"/>
<dbReference type="CDD" id="cd01638">
    <property type="entry name" value="CysQ"/>
    <property type="match status" value="1"/>
</dbReference>
<evidence type="ECO:0000256" key="8">
    <source>
        <dbReference type="ARBA" id="ARBA00023136"/>
    </source>
</evidence>
<feature type="binding site" evidence="10">
    <location>
        <position position="84"/>
    </location>
    <ligand>
        <name>Mg(2+)</name>
        <dbReference type="ChEBI" id="CHEBI:18420"/>
        <label>1</label>
        <note>catalytic</note>
    </ligand>
</feature>
<dbReference type="Gene3D" id="3.30.540.10">
    <property type="entry name" value="Fructose-1,6-Bisphosphatase, subunit A, domain 1"/>
    <property type="match status" value="1"/>
</dbReference>
<evidence type="ECO:0000256" key="9">
    <source>
        <dbReference type="HAMAP-Rule" id="MF_02095"/>
    </source>
</evidence>
<dbReference type="Pfam" id="PF00459">
    <property type="entry name" value="Inositol_P"/>
    <property type="match status" value="1"/>
</dbReference>
<gene>
    <name evidence="9 11" type="primary">cysQ</name>
    <name evidence="11" type="ORF">CWS72_02775</name>
</gene>
<accession>A0A2N3Q0R7</accession>
<dbReference type="GO" id="GO:0000103">
    <property type="term" value="P:sulfate assimilation"/>
    <property type="evidence" value="ECO:0007669"/>
    <property type="project" value="TreeGrafter"/>
</dbReference>
<feature type="binding site" evidence="9">
    <location>
        <position position="84"/>
    </location>
    <ligand>
        <name>Mg(2+)</name>
        <dbReference type="ChEBI" id="CHEBI:18420"/>
        <label>1</label>
    </ligand>
</feature>
<comment type="subcellular location">
    <subcellularLocation>
        <location evidence="9">Cell inner membrane</location>
        <topology evidence="9">Peripheral membrane protein</topology>
        <orientation evidence="9">Cytoplasmic side</orientation>
    </subcellularLocation>
</comment>
<dbReference type="PRINTS" id="PR00377">
    <property type="entry name" value="IMPHPHTASES"/>
</dbReference>
<dbReference type="EMBL" id="PIUM01000002">
    <property type="protein sequence ID" value="PKU26259.1"/>
    <property type="molecule type" value="Genomic_DNA"/>
</dbReference>
<comment type="catalytic activity">
    <reaction evidence="1 9">
        <text>adenosine 3',5'-bisphosphate + H2O = AMP + phosphate</text>
        <dbReference type="Rhea" id="RHEA:10040"/>
        <dbReference type="ChEBI" id="CHEBI:15377"/>
        <dbReference type="ChEBI" id="CHEBI:43474"/>
        <dbReference type="ChEBI" id="CHEBI:58343"/>
        <dbReference type="ChEBI" id="CHEBI:456215"/>
        <dbReference type="EC" id="3.1.3.7"/>
    </reaction>
</comment>
<proteinExistence type="inferred from homology"/>
<comment type="caution">
    <text evidence="11">The sequence shown here is derived from an EMBL/GenBank/DDBJ whole genome shotgun (WGS) entry which is preliminary data.</text>
</comment>
<dbReference type="HAMAP" id="MF_02095">
    <property type="entry name" value="CysQ"/>
    <property type="match status" value="1"/>
</dbReference>
<feature type="binding site" evidence="9">
    <location>
        <position position="62"/>
    </location>
    <ligand>
        <name>substrate</name>
    </ligand>
</feature>
<dbReference type="Gene3D" id="3.40.190.80">
    <property type="match status" value="1"/>
</dbReference>
<dbReference type="PANTHER" id="PTHR43028">
    <property type="entry name" value="3'(2'),5'-BISPHOSPHATE NUCLEOTIDASE 1"/>
    <property type="match status" value="1"/>
</dbReference>
<comment type="function">
    <text evidence="9">Converts adenosine-3',5'-bisphosphate (PAP) to AMP.</text>
</comment>
<feature type="binding site" evidence="9">
    <location>
        <position position="208"/>
    </location>
    <ligand>
        <name>Mg(2+)</name>
        <dbReference type="ChEBI" id="CHEBI:18420"/>
        <label>2</label>
    </ligand>
</feature>
<organism evidence="11 12">
    <name type="scientific">Telmatospirillum siberiense</name>
    <dbReference type="NCBI Taxonomy" id="382514"/>
    <lineage>
        <taxon>Bacteria</taxon>
        <taxon>Pseudomonadati</taxon>
        <taxon>Pseudomonadota</taxon>
        <taxon>Alphaproteobacteria</taxon>
        <taxon>Rhodospirillales</taxon>
        <taxon>Rhodospirillaceae</taxon>
        <taxon>Telmatospirillum</taxon>
    </lineage>
</organism>
<keyword evidence="3 9" id="KW-1003">Cell membrane</keyword>
<evidence type="ECO:0000256" key="6">
    <source>
        <dbReference type="ARBA" id="ARBA00022801"/>
    </source>
</evidence>
<feature type="binding site" evidence="9">
    <location>
        <position position="62"/>
    </location>
    <ligand>
        <name>Mg(2+)</name>
        <dbReference type="ChEBI" id="CHEBI:18420"/>
        <label>1</label>
    </ligand>
</feature>
<keyword evidence="8 9" id="KW-0472">Membrane</keyword>